<dbReference type="RefSeq" id="WP_089973491.1">
    <property type="nucleotide sequence ID" value="NZ_FNJM01000022.1"/>
</dbReference>
<name>A0A1H0VYU0_9CLOT</name>
<dbReference type="EMBL" id="FNJM01000022">
    <property type="protein sequence ID" value="SDP83398.1"/>
    <property type="molecule type" value="Genomic_DNA"/>
</dbReference>
<feature type="domain" description="Putative Se/S carrier protein-like" evidence="1">
    <location>
        <begin position="2"/>
        <end position="58"/>
    </location>
</feature>
<dbReference type="Proteomes" id="UP000198597">
    <property type="component" value="Unassembled WGS sequence"/>
</dbReference>
<evidence type="ECO:0000313" key="3">
    <source>
        <dbReference type="EMBL" id="SDP83398.1"/>
    </source>
</evidence>
<keyword evidence="4" id="KW-1185">Reference proteome</keyword>
<organism evidence="3 4">
    <name type="scientific">Clostridium gasigenes</name>
    <dbReference type="NCBI Taxonomy" id="94869"/>
    <lineage>
        <taxon>Bacteria</taxon>
        <taxon>Bacillati</taxon>
        <taxon>Bacillota</taxon>
        <taxon>Clostridia</taxon>
        <taxon>Eubacteriales</taxon>
        <taxon>Clostridiaceae</taxon>
        <taxon>Clostridium</taxon>
    </lineage>
</organism>
<reference evidence="2 5" key="2">
    <citation type="submission" date="2020-08" db="EMBL/GenBank/DDBJ databases">
        <title>Clostridia isolated from Swiss meat.</title>
        <authorList>
            <person name="Wambui J."/>
            <person name="Stevens M.J.A."/>
            <person name="Stephan R."/>
        </authorList>
    </citation>
    <scope>NUCLEOTIDE SEQUENCE [LARGE SCALE GENOMIC DNA]</scope>
    <source>
        <strain evidence="2 5">CM001</strain>
    </source>
</reference>
<sequence>MNYIALFFTHSGAIKYNRFLRGKDIKTETSPIPRKLSSSCGIGVRFYMNENIDEILSEDLEKIYEIKEEDYNLVYQCE</sequence>
<dbReference type="EMBL" id="JACKWY010000004">
    <property type="protein sequence ID" value="MBB6714926.1"/>
    <property type="molecule type" value="Genomic_DNA"/>
</dbReference>
<protein>
    <submittedName>
        <fullName evidence="2">DUF3343 domain-containing protein</fullName>
    </submittedName>
</protein>
<dbReference type="Pfam" id="PF11823">
    <property type="entry name" value="Se_S_carrier"/>
    <property type="match status" value="1"/>
</dbReference>
<evidence type="ECO:0000313" key="5">
    <source>
        <dbReference type="Proteomes" id="UP000585258"/>
    </source>
</evidence>
<dbReference type="STRING" id="94869.SAMN04488529_12218"/>
<dbReference type="InterPro" id="IPR021778">
    <property type="entry name" value="Se/S_carrier-like"/>
</dbReference>
<evidence type="ECO:0000259" key="1">
    <source>
        <dbReference type="Pfam" id="PF11823"/>
    </source>
</evidence>
<evidence type="ECO:0000313" key="4">
    <source>
        <dbReference type="Proteomes" id="UP000198597"/>
    </source>
</evidence>
<proteinExistence type="predicted"/>
<accession>A0A1H0VYU0</accession>
<dbReference type="AlphaFoldDB" id="A0A1H0VYU0"/>
<gene>
    <name evidence="2" type="ORF">H7E68_09320</name>
    <name evidence="3" type="ORF">SAMN04488529_12218</name>
</gene>
<evidence type="ECO:0000313" key="2">
    <source>
        <dbReference type="EMBL" id="MBB6714926.1"/>
    </source>
</evidence>
<dbReference type="OrthoDB" id="3192849at2"/>
<dbReference type="Proteomes" id="UP000585258">
    <property type="component" value="Unassembled WGS sequence"/>
</dbReference>
<reference evidence="3 4" key="1">
    <citation type="submission" date="2016-10" db="EMBL/GenBank/DDBJ databases">
        <authorList>
            <person name="de Groot N.N."/>
        </authorList>
    </citation>
    <scope>NUCLEOTIDE SEQUENCE [LARGE SCALE GENOMIC DNA]</scope>
    <source>
        <strain evidence="3 4">DSM 12272</strain>
    </source>
</reference>